<evidence type="ECO:0000256" key="2">
    <source>
        <dbReference type="ARBA" id="ARBA00023180"/>
    </source>
</evidence>
<reference evidence="7 8" key="2">
    <citation type="journal article" date="2019" name="G3 (Bethesda)">
        <title>Hybrid Assembly of the Genome of the Entomopathogenic Nematode Steinernema carpocapsae Identifies the X-Chromosome.</title>
        <authorList>
            <person name="Serra L."/>
            <person name="Macchietto M."/>
            <person name="Macias-Munoz A."/>
            <person name="McGill C.J."/>
            <person name="Rodriguez I.M."/>
            <person name="Rodriguez B."/>
            <person name="Murad R."/>
            <person name="Mortazavi A."/>
        </authorList>
    </citation>
    <scope>NUCLEOTIDE SEQUENCE [LARGE SCALE GENOMIC DNA]</scope>
    <source>
        <strain evidence="7 8">ALL</strain>
    </source>
</reference>
<dbReference type="Pfam" id="PF14008">
    <property type="entry name" value="Metallophos_C"/>
    <property type="match status" value="1"/>
</dbReference>
<dbReference type="PANTHER" id="PTHR45867">
    <property type="entry name" value="PURPLE ACID PHOSPHATASE"/>
    <property type="match status" value="1"/>
</dbReference>
<evidence type="ECO:0000256" key="1">
    <source>
        <dbReference type="ARBA" id="ARBA00022729"/>
    </source>
</evidence>
<dbReference type="InterPro" id="IPR015914">
    <property type="entry name" value="PAPs_N"/>
</dbReference>
<evidence type="ECO:0000259" key="6">
    <source>
        <dbReference type="Pfam" id="PF16656"/>
    </source>
</evidence>
<dbReference type="Gene3D" id="2.60.40.380">
    <property type="entry name" value="Purple acid phosphatase-like, N-terminal"/>
    <property type="match status" value="1"/>
</dbReference>
<name>A0A4U5LVK3_STECR</name>
<dbReference type="Proteomes" id="UP000298663">
    <property type="component" value="Unassembled WGS sequence"/>
</dbReference>
<keyword evidence="1 3" id="KW-0732">Signal</keyword>
<organism evidence="7 8">
    <name type="scientific">Steinernema carpocapsae</name>
    <name type="common">Entomopathogenic nematode</name>
    <dbReference type="NCBI Taxonomy" id="34508"/>
    <lineage>
        <taxon>Eukaryota</taxon>
        <taxon>Metazoa</taxon>
        <taxon>Ecdysozoa</taxon>
        <taxon>Nematoda</taxon>
        <taxon>Chromadorea</taxon>
        <taxon>Rhabditida</taxon>
        <taxon>Tylenchina</taxon>
        <taxon>Panagrolaimomorpha</taxon>
        <taxon>Strongyloidoidea</taxon>
        <taxon>Steinernematidae</taxon>
        <taxon>Steinernema</taxon>
    </lineage>
</organism>
<dbReference type="PANTHER" id="PTHR45867:SF10">
    <property type="entry name" value="PURPLE ACID PHOSPHATASE"/>
    <property type="match status" value="1"/>
</dbReference>
<dbReference type="GO" id="GO:0046872">
    <property type="term" value="F:metal ion binding"/>
    <property type="evidence" value="ECO:0007669"/>
    <property type="project" value="InterPro"/>
</dbReference>
<feature type="chain" id="PRO_5021039751" description="Purple acid phosphatase" evidence="3">
    <location>
        <begin position="20"/>
        <end position="457"/>
    </location>
</feature>
<proteinExistence type="inferred from homology"/>
<dbReference type="Pfam" id="PF00149">
    <property type="entry name" value="Metallophos"/>
    <property type="match status" value="1"/>
</dbReference>
<dbReference type="GO" id="GO:0003993">
    <property type="term" value="F:acid phosphatase activity"/>
    <property type="evidence" value="ECO:0007669"/>
    <property type="project" value="UniProtKB-EC"/>
</dbReference>
<dbReference type="InterPro" id="IPR008963">
    <property type="entry name" value="Purple_acid_Pase-like_N"/>
</dbReference>
<protein>
    <recommendedName>
        <fullName evidence="3">Purple acid phosphatase</fullName>
        <ecNumber evidence="3">3.1.3.2</ecNumber>
    </recommendedName>
</protein>
<feature type="domain" description="Calcineurin-like phosphoesterase" evidence="4">
    <location>
        <begin position="122"/>
        <end position="329"/>
    </location>
</feature>
<dbReference type="EC" id="3.1.3.2" evidence="3"/>
<dbReference type="InterPro" id="IPR041792">
    <property type="entry name" value="MPP_PAP"/>
</dbReference>
<feature type="signal peptide" evidence="3">
    <location>
        <begin position="1"/>
        <end position="19"/>
    </location>
</feature>
<dbReference type="InterPro" id="IPR025733">
    <property type="entry name" value="PAPs_C"/>
</dbReference>
<evidence type="ECO:0000313" key="8">
    <source>
        <dbReference type="Proteomes" id="UP000298663"/>
    </source>
</evidence>
<keyword evidence="8" id="KW-1185">Reference proteome</keyword>
<feature type="domain" description="Purple acid phosphatase N-terminal" evidence="6">
    <location>
        <begin position="22"/>
        <end position="110"/>
    </location>
</feature>
<dbReference type="STRING" id="34508.A0A4U5LVK3"/>
<dbReference type="InterPro" id="IPR004843">
    <property type="entry name" value="Calcineurin-like_PHP"/>
</dbReference>
<comment type="catalytic activity">
    <reaction evidence="3">
        <text>a phosphate monoester + H2O = an alcohol + phosphate</text>
        <dbReference type="Rhea" id="RHEA:15017"/>
        <dbReference type="ChEBI" id="CHEBI:15377"/>
        <dbReference type="ChEBI" id="CHEBI:30879"/>
        <dbReference type="ChEBI" id="CHEBI:43474"/>
        <dbReference type="ChEBI" id="CHEBI:67140"/>
        <dbReference type="EC" id="3.1.3.2"/>
    </reaction>
</comment>
<dbReference type="Gene3D" id="3.60.21.10">
    <property type="match status" value="1"/>
</dbReference>
<dbReference type="CDD" id="cd00839">
    <property type="entry name" value="MPP_PAPs"/>
    <property type="match status" value="1"/>
</dbReference>
<evidence type="ECO:0000259" key="4">
    <source>
        <dbReference type="Pfam" id="PF00149"/>
    </source>
</evidence>
<sequence length="457" mass="52560">MWSCLVGLLALGLFSRAAQIPPEQVHLSLNHEPDQMVVTWVTFKPLQTTPQARFGDSPDYLTNSVDASTTDFVFNGTHRFIYRTTMTHLKGKTYYKVGSKEGWSQTFNFQSRNSLSVSQRPLKICVFGDLGVINGQSMPHLVNAAQNNEFDLVIHLGDIAYDLHSEDGERGDKYMRDLEPLAAYIPYMVIAGNHEDDRKNFSHYVNRFTMPDYDQFQNHFYSFDYGPIHFVGVSTEFYGYYYDYGMESVETQYNWLNEDLKKADRRRDSTPWIISYQHRPFYCSNENSKECSAFENRLIRKGFLTMPGLEDLYTSHGVDLGFWGHEHSYERFLPVSNRVIYNDTANPYDNAAAPIYVISGSAGCHSGHAWFDKKPVPFSAKQLNDYGYSILNVFNSTHLLFEQISIEKAGKTIDSVWISKEKGHSPKAEVARMRRGTSFPTSTHCHQRNLSCRKLRE</sequence>
<dbReference type="OrthoDB" id="45007at2759"/>
<feature type="domain" description="Purple acid phosphatase C-terminal" evidence="5">
    <location>
        <begin position="353"/>
        <end position="415"/>
    </location>
</feature>
<evidence type="ECO:0000259" key="5">
    <source>
        <dbReference type="Pfam" id="PF14008"/>
    </source>
</evidence>
<gene>
    <name evidence="7" type="ORF">L596_027472</name>
</gene>
<dbReference type="SUPFAM" id="SSF49363">
    <property type="entry name" value="Purple acid phosphatase, N-terminal domain"/>
    <property type="match status" value="1"/>
</dbReference>
<dbReference type="EMBL" id="AZBU02000011">
    <property type="protein sequence ID" value="TKR60184.1"/>
    <property type="molecule type" value="Genomic_DNA"/>
</dbReference>
<reference evidence="7 8" key="1">
    <citation type="journal article" date="2015" name="Genome Biol.">
        <title>Comparative genomics of Steinernema reveals deeply conserved gene regulatory networks.</title>
        <authorList>
            <person name="Dillman A.R."/>
            <person name="Macchietto M."/>
            <person name="Porter C.F."/>
            <person name="Rogers A."/>
            <person name="Williams B."/>
            <person name="Antoshechkin I."/>
            <person name="Lee M.M."/>
            <person name="Goodwin Z."/>
            <person name="Lu X."/>
            <person name="Lewis E.E."/>
            <person name="Goodrich-Blair H."/>
            <person name="Stock S.P."/>
            <person name="Adams B.J."/>
            <person name="Sternberg P.W."/>
            <person name="Mortazavi A."/>
        </authorList>
    </citation>
    <scope>NUCLEOTIDE SEQUENCE [LARGE SCALE GENOMIC DNA]</scope>
    <source>
        <strain evidence="7 8">ALL</strain>
    </source>
</reference>
<dbReference type="Pfam" id="PF16656">
    <property type="entry name" value="Pur_ac_phosph_N"/>
    <property type="match status" value="1"/>
</dbReference>
<evidence type="ECO:0000313" key="7">
    <source>
        <dbReference type="EMBL" id="TKR60184.1"/>
    </source>
</evidence>
<dbReference type="InterPro" id="IPR029052">
    <property type="entry name" value="Metallo-depent_PP-like"/>
</dbReference>
<accession>A0A4U5LVK3</accession>
<dbReference type="AlphaFoldDB" id="A0A4U5LVK3"/>
<comment type="caution">
    <text evidence="7">The sequence shown here is derived from an EMBL/GenBank/DDBJ whole genome shotgun (WGS) entry which is preliminary data.</text>
</comment>
<evidence type="ECO:0000256" key="3">
    <source>
        <dbReference type="RuleBase" id="RU361203"/>
    </source>
</evidence>
<dbReference type="SUPFAM" id="SSF56300">
    <property type="entry name" value="Metallo-dependent phosphatases"/>
    <property type="match status" value="1"/>
</dbReference>
<comment type="similarity">
    <text evidence="3">Belongs to the metallophosphoesterase superfamily. Purple acid phosphatase family.</text>
</comment>
<keyword evidence="2" id="KW-0325">Glycoprotein</keyword>
<keyword evidence="3" id="KW-0378">Hydrolase</keyword>